<dbReference type="InterPro" id="IPR013424">
    <property type="entry name" value="Ice-binding_C"/>
</dbReference>
<dbReference type="AlphaFoldDB" id="A0A0G3BPJ7"/>
<dbReference type="RefSeq" id="WP_047194355.1">
    <property type="nucleotide sequence ID" value="NZ_CP011371.1"/>
</dbReference>
<dbReference type="NCBIfam" id="TIGR02595">
    <property type="entry name" value="PEP_CTERM"/>
    <property type="match status" value="1"/>
</dbReference>
<proteinExistence type="predicted"/>
<dbReference type="KEGG" id="pbh:AAW51_1809"/>
<dbReference type="OrthoDB" id="8534799at2"/>
<sequence length="253" mass="26547">MKVKSNVKHAFVAAVLLGSGLTIPAAASGSAPSCDTFAGAATATCAALVGHWDLGHLPATAQSKVTRVLKGQDSKENGKVGILTVSRKIDQQCGAGCTKEKPLPESVSVMLTAELIWRHSPSPSHNWVNATYGGPGSMTFEQVGPDHVHDAQLVHQDKQTTTVSLEPGKIYTYNLDVETFVSLADNLPSNSDIGIAWTDATLTLSAKLVDPNFAQYSVSCIPIPEPGTYALMGCGLAVLGGGHASRRRRKLAS</sequence>
<feature type="chain" id="PRO_5002551837" description="PEP-CTERM protein-sorting domain-containing protein" evidence="1">
    <location>
        <begin position="28"/>
        <end position="253"/>
    </location>
</feature>
<evidence type="ECO:0000313" key="2">
    <source>
        <dbReference type="EMBL" id="AKJ28500.1"/>
    </source>
</evidence>
<accession>A0A0G3BPJ7</accession>
<feature type="signal peptide" evidence="1">
    <location>
        <begin position="1"/>
        <end position="27"/>
    </location>
</feature>
<evidence type="ECO:0000313" key="3">
    <source>
        <dbReference type="Proteomes" id="UP000035352"/>
    </source>
</evidence>
<protein>
    <recommendedName>
        <fullName evidence="4">PEP-CTERM protein-sorting domain-containing protein</fullName>
    </recommendedName>
</protein>
<organism evidence="2 3">
    <name type="scientific">Caldimonas brevitalea</name>
    <dbReference type="NCBI Taxonomy" id="413882"/>
    <lineage>
        <taxon>Bacteria</taxon>
        <taxon>Pseudomonadati</taxon>
        <taxon>Pseudomonadota</taxon>
        <taxon>Betaproteobacteria</taxon>
        <taxon>Burkholderiales</taxon>
        <taxon>Sphaerotilaceae</taxon>
        <taxon>Caldimonas</taxon>
    </lineage>
</organism>
<dbReference type="Proteomes" id="UP000035352">
    <property type="component" value="Chromosome"/>
</dbReference>
<name>A0A0G3BPJ7_9BURK</name>
<dbReference type="EMBL" id="CP011371">
    <property type="protein sequence ID" value="AKJ28500.1"/>
    <property type="molecule type" value="Genomic_DNA"/>
</dbReference>
<reference evidence="2 3" key="1">
    <citation type="submission" date="2015-05" db="EMBL/GenBank/DDBJ databases">
        <authorList>
            <person name="Tang B."/>
            <person name="Yu Y."/>
        </authorList>
    </citation>
    <scope>NUCLEOTIDE SEQUENCE [LARGE SCALE GENOMIC DNA]</scope>
    <source>
        <strain evidence="2 3">DSM 7029</strain>
    </source>
</reference>
<gene>
    <name evidence="2" type="ORF">AAW51_1809</name>
</gene>
<evidence type="ECO:0000256" key="1">
    <source>
        <dbReference type="SAM" id="SignalP"/>
    </source>
</evidence>
<keyword evidence="1" id="KW-0732">Signal</keyword>
<keyword evidence="3" id="KW-1185">Reference proteome</keyword>
<evidence type="ECO:0008006" key="4">
    <source>
        <dbReference type="Google" id="ProtNLM"/>
    </source>
</evidence>